<accession>A0A942ZA57</accession>
<feature type="transmembrane region" description="Helical" evidence="1">
    <location>
        <begin position="6"/>
        <end position="23"/>
    </location>
</feature>
<dbReference type="EMBL" id="WSFT01000053">
    <property type="protein sequence ID" value="MBS4539874.1"/>
    <property type="molecule type" value="Genomic_DNA"/>
</dbReference>
<reference evidence="2" key="1">
    <citation type="submission" date="2019-12" db="EMBL/GenBank/DDBJ databases">
        <title>Clostridiaceae gen. nov. sp. nov., isolated from sediment in Xinjiang, China.</title>
        <authorList>
            <person name="Zhang R."/>
        </authorList>
    </citation>
    <scope>NUCLEOTIDE SEQUENCE</scope>
    <source>
        <strain evidence="2">D2Q-11</strain>
    </source>
</reference>
<evidence type="ECO:0000313" key="3">
    <source>
        <dbReference type="Proteomes" id="UP000724672"/>
    </source>
</evidence>
<evidence type="ECO:0000313" key="2">
    <source>
        <dbReference type="EMBL" id="MBS4539874.1"/>
    </source>
</evidence>
<keyword evidence="1" id="KW-0472">Membrane</keyword>
<keyword evidence="1" id="KW-1133">Transmembrane helix</keyword>
<protein>
    <recommendedName>
        <fullName evidence="4">Resolvase HTH domain-containing protein</fullName>
    </recommendedName>
</protein>
<evidence type="ECO:0008006" key="4">
    <source>
        <dbReference type="Google" id="ProtNLM"/>
    </source>
</evidence>
<dbReference type="Pfam" id="PF19610">
    <property type="entry name" value="DUF6115"/>
    <property type="match status" value="1"/>
</dbReference>
<dbReference type="AlphaFoldDB" id="A0A942ZA57"/>
<dbReference type="InterPro" id="IPR046118">
    <property type="entry name" value="DUF6115"/>
</dbReference>
<dbReference type="RefSeq" id="WP_203367783.1">
    <property type="nucleotide sequence ID" value="NZ_WSFT01000053.1"/>
</dbReference>
<name>A0A942ZA57_9FIRM</name>
<keyword evidence="3" id="KW-1185">Reference proteome</keyword>
<dbReference type="Proteomes" id="UP000724672">
    <property type="component" value="Unassembled WGS sequence"/>
</dbReference>
<proteinExistence type="predicted"/>
<keyword evidence="1" id="KW-0812">Transmembrane</keyword>
<comment type="caution">
    <text evidence="2">The sequence shown here is derived from an EMBL/GenBank/DDBJ whole genome shotgun (WGS) entry which is preliminary data.</text>
</comment>
<evidence type="ECO:0000256" key="1">
    <source>
        <dbReference type="SAM" id="Phobius"/>
    </source>
</evidence>
<sequence length="137" mass="16040">MILSMIIFGILLIILSIILIVKYREVENTKYNEIIKIYNEIVEYSDIISGVIIDLESMIKNENSQKESYIIESNYNISGTKDDYATEDYTRKIKEEVIDLYKDGNSIDEIAKRLNKGKREVEMMVKLNNFNKIKKKS</sequence>
<gene>
    <name evidence="2" type="ORF">GOQ27_15470</name>
</gene>
<organism evidence="2 3">
    <name type="scientific">Anaeromonas frigoriresistens</name>
    <dbReference type="NCBI Taxonomy" id="2683708"/>
    <lineage>
        <taxon>Bacteria</taxon>
        <taxon>Bacillati</taxon>
        <taxon>Bacillota</taxon>
        <taxon>Tissierellia</taxon>
        <taxon>Tissierellales</taxon>
        <taxon>Thermohalobacteraceae</taxon>
        <taxon>Anaeromonas</taxon>
    </lineage>
</organism>
<dbReference type="Gene3D" id="1.10.10.60">
    <property type="entry name" value="Homeodomain-like"/>
    <property type="match status" value="1"/>
</dbReference>